<dbReference type="AlphaFoldDB" id="A0A930VAX2"/>
<evidence type="ECO:0000313" key="3">
    <source>
        <dbReference type="Proteomes" id="UP000640489"/>
    </source>
</evidence>
<dbReference type="Proteomes" id="UP000640489">
    <property type="component" value="Unassembled WGS sequence"/>
</dbReference>
<accession>A0A930VAX2</accession>
<proteinExistence type="predicted"/>
<dbReference type="InterPro" id="IPR000182">
    <property type="entry name" value="GNAT_dom"/>
</dbReference>
<dbReference type="InterPro" id="IPR016181">
    <property type="entry name" value="Acyl_CoA_acyltransferase"/>
</dbReference>
<dbReference type="Gene3D" id="3.40.630.30">
    <property type="match status" value="1"/>
</dbReference>
<gene>
    <name evidence="2" type="ORF">ISU07_08155</name>
</gene>
<name>A0A930VAX2_9ACTN</name>
<dbReference type="SUPFAM" id="SSF55729">
    <property type="entry name" value="Acyl-CoA N-acyltransferases (Nat)"/>
    <property type="match status" value="1"/>
</dbReference>
<evidence type="ECO:0000259" key="1">
    <source>
        <dbReference type="PROSITE" id="PS51186"/>
    </source>
</evidence>
<dbReference type="PANTHER" id="PTHR43792:SF1">
    <property type="entry name" value="N-ACETYLTRANSFERASE DOMAIN-CONTAINING PROTEIN"/>
    <property type="match status" value="1"/>
</dbReference>
<dbReference type="PANTHER" id="PTHR43792">
    <property type="entry name" value="GNAT FAMILY, PUTATIVE (AFU_ORTHOLOGUE AFUA_3G00765)-RELATED-RELATED"/>
    <property type="match status" value="1"/>
</dbReference>
<dbReference type="InterPro" id="IPR051531">
    <property type="entry name" value="N-acetyltransferase"/>
</dbReference>
<feature type="domain" description="N-acetyltransferase" evidence="1">
    <location>
        <begin position="14"/>
        <end position="179"/>
    </location>
</feature>
<organism evidence="2 3">
    <name type="scientific">Nocardioides islandensis</name>
    <dbReference type="NCBI Taxonomy" id="433663"/>
    <lineage>
        <taxon>Bacteria</taxon>
        <taxon>Bacillati</taxon>
        <taxon>Actinomycetota</taxon>
        <taxon>Actinomycetes</taxon>
        <taxon>Propionibacteriales</taxon>
        <taxon>Nocardioidaceae</taxon>
        <taxon>Nocardioides</taxon>
    </lineage>
</organism>
<sequence length="183" mass="20511">MLPRVFTPIRTERLVVRPWREDEAPRLLDILRRPEIVKWLGHPKTLETVAEAEEKIAGMADDLPKSEWAFEVASSGVPAGSVMLVDIPHSEQPDGSKLVQIGWYAHPDALGHGYVTEAARAVLEYGLRAGLPEIRALTHTDNYPSMRVCERLGMTYLGVTEDWYDDAPSSHYVVRKGEWPAPA</sequence>
<dbReference type="PROSITE" id="PS51186">
    <property type="entry name" value="GNAT"/>
    <property type="match status" value="1"/>
</dbReference>
<comment type="caution">
    <text evidence="2">The sequence shown here is derived from an EMBL/GenBank/DDBJ whole genome shotgun (WGS) entry which is preliminary data.</text>
</comment>
<dbReference type="Pfam" id="PF13302">
    <property type="entry name" value="Acetyltransf_3"/>
    <property type="match status" value="1"/>
</dbReference>
<protein>
    <submittedName>
        <fullName evidence="2">GNAT family N-acetyltransferase</fullName>
    </submittedName>
</protein>
<dbReference type="EMBL" id="JADKPN010000003">
    <property type="protein sequence ID" value="MBF4763098.1"/>
    <property type="molecule type" value="Genomic_DNA"/>
</dbReference>
<dbReference type="GO" id="GO:0016747">
    <property type="term" value="F:acyltransferase activity, transferring groups other than amino-acyl groups"/>
    <property type="evidence" value="ECO:0007669"/>
    <property type="project" value="InterPro"/>
</dbReference>
<evidence type="ECO:0000313" key="2">
    <source>
        <dbReference type="EMBL" id="MBF4763098.1"/>
    </source>
</evidence>
<reference evidence="2" key="1">
    <citation type="submission" date="2020-11" db="EMBL/GenBank/DDBJ databases">
        <title>Nocardioides sp. nov., isolated from Soil of Cynanchum wilfordii Hemsley rhizosphere.</title>
        <authorList>
            <person name="Lee J.-S."/>
            <person name="Suh M.K."/>
            <person name="Kim J.-S."/>
        </authorList>
    </citation>
    <scope>NUCLEOTIDE SEQUENCE</scope>
    <source>
        <strain evidence="2">KCTC 19275</strain>
    </source>
</reference>
<keyword evidence="3" id="KW-1185">Reference proteome</keyword>